<evidence type="ECO:0000313" key="9">
    <source>
        <dbReference type="Proteomes" id="UP001597458"/>
    </source>
</evidence>
<organism evidence="8 9">
    <name type="scientific">Terrilactibacillus laevilacticus</name>
    <dbReference type="NCBI Taxonomy" id="1380157"/>
    <lineage>
        <taxon>Bacteria</taxon>
        <taxon>Bacillati</taxon>
        <taxon>Bacillota</taxon>
        <taxon>Bacilli</taxon>
        <taxon>Bacillales</taxon>
        <taxon>Bacillaceae</taxon>
        <taxon>Terrilactibacillus</taxon>
    </lineage>
</organism>
<dbReference type="InterPro" id="IPR015421">
    <property type="entry name" value="PyrdxlP-dep_Trfase_major"/>
</dbReference>
<evidence type="ECO:0000256" key="4">
    <source>
        <dbReference type="ARBA" id="ARBA00022679"/>
    </source>
</evidence>
<comment type="cofactor">
    <cofactor evidence="1 6">
        <name>pyridoxal 5'-phosphate</name>
        <dbReference type="ChEBI" id="CHEBI:597326"/>
    </cofactor>
</comment>
<evidence type="ECO:0000256" key="6">
    <source>
        <dbReference type="RuleBase" id="RU000481"/>
    </source>
</evidence>
<dbReference type="GO" id="GO:0008483">
    <property type="term" value="F:transaminase activity"/>
    <property type="evidence" value="ECO:0007669"/>
    <property type="project" value="UniProtKB-KW"/>
</dbReference>
<evidence type="ECO:0000256" key="1">
    <source>
        <dbReference type="ARBA" id="ARBA00001933"/>
    </source>
</evidence>
<dbReference type="InterPro" id="IPR050596">
    <property type="entry name" value="AspAT/PAT-like"/>
</dbReference>
<dbReference type="InterPro" id="IPR015422">
    <property type="entry name" value="PyrdxlP-dep_Trfase_small"/>
</dbReference>
<dbReference type="PANTHER" id="PTHR46383:SF3">
    <property type="entry name" value="ASPARTATE AMINOTRANSFERASE-RELATED"/>
    <property type="match status" value="1"/>
</dbReference>
<gene>
    <name evidence="8" type="ORF">ACFSTF_15140</name>
</gene>
<comment type="similarity">
    <text evidence="2 6">Belongs to the class-I pyridoxal-phosphate-dependent aminotransferase family.</text>
</comment>
<dbReference type="Gene3D" id="3.90.1150.10">
    <property type="entry name" value="Aspartate Aminotransferase, domain 1"/>
    <property type="match status" value="1"/>
</dbReference>
<dbReference type="InterPro" id="IPR004838">
    <property type="entry name" value="NHTrfase_class1_PyrdxlP-BS"/>
</dbReference>
<reference evidence="9" key="1">
    <citation type="journal article" date="2019" name="Int. J. Syst. Evol. Microbiol.">
        <title>The Global Catalogue of Microorganisms (GCM) 10K type strain sequencing project: providing services to taxonomists for standard genome sequencing and annotation.</title>
        <authorList>
            <consortium name="The Broad Institute Genomics Platform"/>
            <consortium name="The Broad Institute Genome Sequencing Center for Infectious Disease"/>
            <person name="Wu L."/>
            <person name="Ma J."/>
        </authorList>
    </citation>
    <scope>NUCLEOTIDE SEQUENCE [LARGE SCALE GENOMIC DNA]</scope>
    <source>
        <strain evidence="9">TISTR 2241</strain>
    </source>
</reference>
<keyword evidence="9" id="KW-1185">Reference proteome</keyword>
<dbReference type="RefSeq" id="WP_181406512.1">
    <property type="nucleotide sequence ID" value="NZ_JBHUMR010000023.1"/>
</dbReference>
<protein>
    <recommendedName>
        <fullName evidence="6">Aminotransferase</fullName>
        <ecNumber evidence="6">2.6.1.-</ecNumber>
    </recommendedName>
</protein>
<dbReference type="EMBL" id="JBHUMR010000023">
    <property type="protein sequence ID" value="MFD2618624.1"/>
    <property type="molecule type" value="Genomic_DNA"/>
</dbReference>
<dbReference type="SUPFAM" id="SSF53383">
    <property type="entry name" value="PLP-dependent transferases"/>
    <property type="match status" value="1"/>
</dbReference>
<dbReference type="CDD" id="cd00609">
    <property type="entry name" value="AAT_like"/>
    <property type="match status" value="1"/>
</dbReference>
<dbReference type="InterPro" id="IPR004839">
    <property type="entry name" value="Aminotransferase_I/II_large"/>
</dbReference>
<evidence type="ECO:0000256" key="2">
    <source>
        <dbReference type="ARBA" id="ARBA00007441"/>
    </source>
</evidence>
<dbReference type="Gene3D" id="3.40.640.10">
    <property type="entry name" value="Type I PLP-dependent aspartate aminotransferase-like (Major domain)"/>
    <property type="match status" value="1"/>
</dbReference>
<dbReference type="Proteomes" id="UP001597458">
    <property type="component" value="Unassembled WGS sequence"/>
</dbReference>
<evidence type="ECO:0000256" key="3">
    <source>
        <dbReference type="ARBA" id="ARBA00022576"/>
    </source>
</evidence>
<evidence type="ECO:0000313" key="8">
    <source>
        <dbReference type="EMBL" id="MFD2618624.1"/>
    </source>
</evidence>
<dbReference type="PANTHER" id="PTHR46383">
    <property type="entry name" value="ASPARTATE AMINOTRANSFERASE"/>
    <property type="match status" value="1"/>
</dbReference>
<dbReference type="InterPro" id="IPR015424">
    <property type="entry name" value="PyrdxlP-dep_Trfase"/>
</dbReference>
<evidence type="ECO:0000259" key="7">
    <source>
        <dbReference type="Pfam" id="PF00155"/>
    </source>
</evidence>
<accession>A0ABW5PUK2</accession>
<keyword evidence="3 6" id="KW-0032">Aminotransferase</keyword>
<proteinExistence type="inferred from homology"/>
<dbReference type="Pfam" id="PF00155">
    <property type="entry name" value="Aminotran_1_2"/>
    <property type="match status" value="1"/>
</dbReference>
<name>A0ABW5PUK2_9BACI</name>
<dbReference type="EC" id="2.6.1.-" evidence="6"/>
<keyword evidence="4 6" id="KW-0808">Transferase</keyword>
<evidence type="ECO:0000256" key="5">
    <source>
        <dbReference type="ARBA" id="ARBA00022898"/>
    </source>
</evidence>
<feature type="domain" description="Aminotransferase class I/classII large" evidence="7">
    <location>
        <begin position="35"/>
        <end position="383"/>
    </location>
</feature>
<sequence>MSTTSRRLDTVGFSTIRKVYEKTNQLRDKGLDIYSLIIGEPDFSTPKVITQTLINSISNNQTHYTSNYGLTELREAIAHKLQSENKILASPNEVLITVGATEAVYVSVTGILNPGDEAIIPQPCWPYYEACCKLAGATPIPIPLRLKNDAFTLSVEDLEKQITPNTRLLVLNSPNNPTGMVLDLDTLKEIAQLAIKYDLTVISDEIYEKIIYDDQTHISIASLPGMSERTITINGFSKAYAMTGWRIGYIHAPIPLLKGFVKLHQYNVTCLPEFTQRAAVVALEQAAPDVKLMRNEFNRRRNLVVHMLSQSKALEIPNPKGAFYLFVNIEKCGMTSNQLAMEILEETGVAVVPGSSFGKYGEGFIRLSYAATDTILKEACNRLVKYVDSKIAIKHD</sequence>
<comment type="caution">
    <text evidence="8">The sequence shown here is derived from an EMBL/GenBank/DDBJ whole genome shotgun (WGS) entry which is preliminary data.</text>
</comment>
<dbReference type="PROSITE" id="PS00105">
    <property type="entry name" value="AA_TRANSFER_CLASS_1"/>
    <property type="match status" value="1"/>
</dbReference>
<keyword evidence="5" id="KW-0663">Pyridoxal phosphate</keyword>